<protein>
    <submittedName>
        <fullName evidence="2">Uncharacterized protein</fullName>
    </submittedName>
</protein>
<keyword evidence="3" id="KW-1185">Reference proteome</keyword>
<organism evidence="2 3">
    <name type="scientific">Naematelia encephala</name>
    <dbReference type="NCBI Taxonomy" id="71784"/>
    <lineage>
        <taxon>Eukaryota</taxon>
        <taxon>Fungi</taxon>
        <taxon>Dikarya</taxon>
        <taxon>Basidiomycota</taxon>
        <taxon>Agaricomycotina</taxon>
        <taxon>Tremellomycetes</taxon>
        <taxon>Tremellales</taxon>
        <taxon>Naemateliaceae</taxon>
        <taxon>Naematelia</taxon>
    </lineage>
</organism>
<evidence type="ECO:0000313" key="3">
    <source>
        <dbReference type="Proteomes" id="UP000193986"/>
    </source>
</evidence>
<evidence type="ECO:0000256" key="1">
    <source>
        <dbReference type="SAM" id="MobiDB-lite"/>
    </source>
</evidence>
<sequence>MSRDTAPMALSVPSNHTLDSKRLLEKATCGQCGYSWPWAHFTLRDQIGRQQNDPICIKCYAPEKYFKRWMKILAQARQSMKVARNTLENARNQAPTKASQAPPIVEDQSVLLPRKHPRHNSKPLQPLIKAAQVPSQPPLPLPMPVPVAYPQPNQIQQRPPPPLHQQPQPQYAYPTPPAPIPQGAYMTEPTRAFHWILANYYPNPSSSLEQMSVFNHYVDCFRAPTQQDPKVPRLLGGIDFLMLLPRAFPGCRLNGRGYLVEGIARIPASQELAHIPRPMPVQVFHPQQQISTPPLQYMNNIPQIYPANTPQINSYHLPHAYSIYPPSNTQQLAQIGPPPVQTAGPSITSLPTPPLTGTMTVASRSRKRPRSSELPIQVIDITSTDDTPTPSDSDITTKQDLHAGGKSRVLVACSNLPRRYRNISAVA</sequence>
<dbReference type="AlphaFoldDB" id="A0A1Y2AT07"/>
<accession>A0A1Y2AT07</accession>
<dbReference type="EMBL" id="MCFC01000057">
    <property type="protein sequence ID" value="ORY25430.1"/>
    <property type="molecule type" value="Genomic_DNA"/>
</dbReference>
<dbReference type="Proteomes" id="UP000193986">
    <property type="component" value="Unassembled WGS sequence"/>
</dbReference>
<gene>
    <name evidence="2" type="ORF">BCR39DRAFT_286621</name>
</gene>
<comment type="caution">
    <text evidence="2">The sequence shown here is derived from an EMBL/GenBank/DDBJ whole genome shotgun (WGS) entry which is preliminary data.</text>
</comment>
<reference evidence="2 3" key="1">
    <citation type="submission" date="2016-07" db="EMBL/GenBank/DDBJ databases">
        <title>Pervasive Adenine N6-methylation of Active Genes in Fungi.</title>
        <authorList>
            <consortium name="DOE Joint Genome Institute"/>
            <person name="Mondo S.J."/>
            <person name="Dannebaum R.O."/>
            <person name="Kuo R.C."/>
            <person name="Labutti K."/>
            <person name="Haridas S."/>
            <person name="Kuo A."/>
            <person name="Salamov A."/>
            <person name="Ahrendt S.R."/>
            <person name="Lipzen A."/>
            <person name="Sullivan W."/>
            <person name="Andreopoulos W.B."/>
            <person name="Clum A."/>
            <person name="Lindquist E."/>
            <person name="Daum C."/>
            <person name="Ramamoorthy G.K."/>
            <person name="Gryganskyi A."/>
            <person name="Culley D."/>
            <person name="Magnuson J.K."/>
            <person name="James T.Y."/>
            <person name="O'Malley M.A."/>
            <person name="Stajich J.E."/>
            <person name="Spatafora J.W."/>
            <person name="Visel A."/>
            <person name="Grigoriev I.V."/>
        </authorList>
    </citation>
    <scope>NUCLEOTIDE SEQUENCE [LARGE SCALE GENOMIC DNA]</scope>
    <source>
        <strain evidence="2 3">68-887.2</strain>
    </source>
</reference>
<name>A0A1Y2AT07_9TREE</name>
<evidence type="ECO:0000313" key="2">
    <source>
        <dbReference type="EMBL" id="ORY25430.1"/>
    </source>
</evidence>
<feature type="region of interest" description="Disordered" evidence="1">
    <location>
        <begin position="338"/>
        <end position="399"/>
    </location>
</feature>
<feature type="compositionally biased region" description="Low complexity" evidence="1">
    <location>
        <begin position="344"/>
        <end position="358"/>
    </location>
</feature>
<feature type="region of interest" description="Disordered" evidence="1">
    <location>
        <begin position="147"/>
        <end position="173"/>
    </location>
</feature>
<feature type="compositionally biased region" description="Low complexity" evidence="1">
    <location>
        <begin position="379"/>
        <end position="394"/>
    </location>
</feature>
<proteinExistence type="predicted"/>
<dbReference type="InParanoid" id="A0A1Y2AT07"/>